<dbReference type="PRINTS" id="PR00081">
    <property type="entry name" value="GDHRDH"/>
</dbReference>
<dbReference type="EMBL" id="CP003261">
    <property type="protein sequence ID" value="AGK99397.1"/>
    <property type="molecule type" value="Genomic_DNA"/>
</dbReference>
<dbReference type="NCBIfam" id="NF006132">
    <property type="entry name" value="PRK08277.1"/>
    <property type="match status" value="1"/>
</dbReference>
<name>R4K894_CLOPA</name>
<sequence length="286" mass="30777">MELPFEIDLKNKVSVITGAGGVLCSSFAKALARCGAKIAVLDLNKKSADLVAEEINAAGGYAIGVEANVLDVLSLRNAKEKINEKLGSCDILINGAGGNHPKGTTTKEYLFQEDIENNNDDDVITFFDLDPKGIEFVFNLNFLGTLLPSQTFVKDMVDKKDAVIINISSMNAFTPLTKIPAYSGAKAAVSNFTQWLAVHLSRVDVRVNAIAPGFFVTNQNRALLMNDDGSYTERSNKILNATPMRRFGECEELIGTLLWLVDSKASGFVNGVVVPVDGGFSAYSGV</sequence>
<reference evidence="4 5" key="1">
    <citation type="submission" date="2012-01" db="EMBL/GenBank/DDBJ databases">
        <title>Complete sequence of chromosome of Clostridium pasteurianum BC1.</title>
        <authorList>
            <consortium name="US DOE Joint Genome Institute"/>
            <person name="Lucas S."/>
            <person name="Han J."/>
            <person name="Lapidus A."/>
            <person name="Cheng J.-F."/>
            <person name="Goodwin L."/>
            <person name="Pitluck S."/>
            <person name="Peters L."/>
            <person name="Mikhailova N."/>
            <person name="Teshima H."/>
            <person name="Detter J.C."/>
            <person name="Han C."/>
            <person name="Tapia R."/>
            <person name="Land M."/>
            <person name="Hauser L."/>
            <person name="Kyrpides N."/>
            <person name="Ivanova N."/>
            <person name="Pagani I."/>
            <person name="Dunn J."/>
            <person name="Taghavi S."/>
            <person name="Francis A."/>
            <person name="van der Lelie D."/>
            <person name="Woyke T."/>
        </authorList>
    </citation>
    <scope>NUCLEOTIDE SEQUENCE [LARGE SCALE GENOMIC DNA]</scope>
    <source>
        <strain evidence="4 5">BC1</strain>
    </source>
</reference>
<evidence type="ECO:0000256" key="3">
    <source>
        <dbReference type="RuleBase" id="RU000363"/>
    </source>
</evidence>
<dbReference type="SUPFAM" id="SSF51735">
    <property type="entry name" value="NAD(P)-binding Rossmann-fold domains"/>
    <property type="match status" value="1"/>
</dbReference>
<dbReference type="Pfam" id="PF00106">
    <property type="entry name" value="adh_short"/>
    <property type="match status" value="1"/>
</dbReference>
<dbReference type="FunFam" id="3.40.50.720:FF:000240">
    <property type="entry name" value="SDR family oxidoreductase"/>
    <property type="match status" value="1"/>
</dbReference>
<dbReference type="PATRIC" id="fig|86416.3.peg.4701"/>
<dbReference type="Proteomes" id="UP000013523">
    <property type="component" value="Chromosome"/>
</dbReference>
<dbReference type="GO" id="GO:0016616">
    <property type="term" value="F:oxidoreductase activity, acting on the CH-OH group of donors, NAD or NADP as acceptor"/>
    <property type="evidence" value="ECO:0007669"/>
    <property type="project" value="TreeGrafter"/>
</dbReference>
<dbReference type="PROSITE" id="PS00061">
    <property type="entry name" value="ADH_SHORT"/>
    <property type="match status" value="1"/>
</dbReference>
<dbReference type="STRING" id="86416.Clopa_4709"/>
<proteinExistence type="inferred from homology"/>
<dbReference type="RefSeq" id="WP_015617666.1">
    <property type="nucleotide sequence ID" value="NC_021182.1"/>
</dbReference>
<gene>
    <name evidence="4" type="ORF">Clopa_4709</name>
</gene>
<evidence type="ECO:0000256" key="1">
    <source>
        <dbReference type="ARBA" id="ARBA00006484"/>
    </source>
</evidence>
<dbReference type="OrthoDB" id="9803333at2"/>
<organism evidence="4 5">
    <name type="scientific">Clostridium pasteurianum BC1</name>
    <dbReference type="NCBI Taxonomy" id="86416"/>
    <lineage>
        <taxon>Bacteria</taxon>
        <taxon>Bacillati</taxon>
        <taxon>Bacillota</taxon>
        <taxon>Clostridia</taxon>
        <taxon>Eubacteriales</taxon>
        <taxon>Clostridiaceae</taxon>
        <taxon>Clostridium</taxon>
    </lineage>
</organism>
<keyword evidence="5" id="KW-1185">Reference proteome</keyword>
<dbReference type="PRINTS" id="PR00080">
    <property type="entry name" value="SDRFAMILY"/>
</dbReference>
<evidence type="ECO:0008006" key="6">
    <source>
        <dbReference type="Google" id="ProtNLM"/>
    </source>
</evidence>
<dbReference type="InterPro" id="IPR002347">
    <property type="entry name" value="SDR_fam"/>
</dbReference>
<evidence type="ECO:0000256" key="2">
    <source>
        <dbReference type="ARBA" id="ARBA00023002"/>
    </source>
</evidence>
<comment type="similarity">
    <text evidence="1 3">Belongs to the short-chain dehydrogenases/reductases (SDR) family.</text>
</comment>
<dbReference type="GO" id="GO:0005975">
    <property type="term" value="P:carbohydrate metabolic process"/>
    <property type="evidence" value="ECO:0007669"/>
    <property type="project" value="UniProtKB-ARBA"/>
</dbReference>
<dbReference type="Gene3D" id="3.40.50.720">
    <property type="entry name" value="NAD(P)-binding Rossmann-like Domain"/>
    <property type="match status" value="1"/>
</dbReference>
<dbReference type="HOGENOM" id="CLU_010194_1_1_9"/>
<dbReference type="KEGG" id="cpas:Clopa_4709"/>
<dbReference type="InterPro" id="IPR020904">
    <property type="entry name" value="Sc_DH/Rdtase_CS"/>
</dbReference>
<dbReference type="CDD" id="cd08935">
    <property type="entry name" value="mannonate_red_SDR_c"/>
    <property type="match status" value="1"/>
</dbReference>
<evidence type="ECO:0000313" key="5">
    <source>
        <dbReference type="Proteomes" id="UP000013523"/>
    </source>
</evidence>
<dbReference type="InterPro" id="IPR036291">
    <property type="entry name" value="NAD(P)-bd_dom_sf"/>
</dbReference>
<dbReference type="PANTHER" id="PTHR42760:SF115">
    <property type="entry name" value="3-OXOACYL-[ACYL-CARRIER-PROTEIN] REDUCTASE FABG"/>
    <property type="match status" value="1"/>
</dbReference>
<dbReference type="eggNOG" id="COG1028">
    <property type="taxonomic scope" value="Bacteria"/>
</dbReference>
<protein>
    <recommendedName>
        <fullName evidence="6">Short-chain alcohol dehydrogenase like protein</fullName>
    </recommendedName>
</protein>
<keyword evidence="2" id="KW-0560">Oxidoreductase</keyword>
<dbReference type="PANTHER" id="PTHR42760">
    <property type="entry name" value="SHORT-CHAIN DEHYDROGENASES/REDUCTASES FAMILY MEMBER"/>
    <property type="match status" value="1"/>
</dbReference>
<evidence type="ECO:0000313" key="4">
    <source>
        <dbReference type="EMBL" id="AGK99397.1"/>
    </source>
</evidence>
<dbReference type="AlphaFoldDB" id="R4K894"/>
<accession>R4K894</accession>